<dbReference type="OrthoDB" id="9797178at2"/>
<evidence type="ECO:0000259" key="1">
    <source>
        <dbReference type="PROSITE" id="PS51186"/>
    </source>
</evidence>
<reference evidence="2 3" key="1">
    <citation type="submission" date="2019-04" db="EMBL/GenBank/DDBJ databases">
        <title>Microbes associate with the intestines of laboratory mice.</title>
        <authorList>
            <person name="Navarre W."/>
            <person name="Wong E."/>
            <person name="Huang K."/>
            <person name="Tropini C."/>
            <person name="Ng K."/>
            <person name="Yu B."/>
        </authorList>
    </citation>
    <scope>NUCLEOTIDE SEQUENCE [LARGE SCALE GENOMIC DNA]</scope>
    <source>
        <strain evidence="2 3">NM50_B9-20</strain>
    </source>
</reference>
<dbReference type="InterPro" id="IPR050276">
    <property type="entry name" value="MshD_Acetyltransferase"/>
</dbReference>
<dbReference type="InterPro" id="IPR000182">
    <property type="entry name" value="GNAT_dom"/>
</dbReference>
<dbReference type="InterPro" id="IPR016181">
    <property type="entry name" value="Acyl_CoA_acyltransferase"/>
</dbReference>
<dbReference type="RefSeq" id="WP_136003877.1">
    <property type="nucleotide sequence ID" value="NZ_SRYR01000001.1"/>
</dbReference>
<dbReference type="EMBL" id="SRYR01000001">
    <property type="protein sequence ID" value="TGY43515.1"/>
    <property type="molecule type" value="Genomic_DNA"/>
</dbReference>
<evidence type="ECO:0000313" key="3">
    <source>
        <dbReference type="Proteomes" id="UP000306888"/>
    </source>
</evidence>
<dbReference type="AlphaFoldDB" id="A0A4S2DN64"/>
<accession>A0A4S2DN64</accession>
<comment type="caution">
    <text evidence="2">The sequence shown here is derived from an EMBL/GenBank/DDBJ whole genome shotgun (WGS) entry which is preliminary data.</text>
</comment>
<evidence type="ECO:0000313" key="2">
    <source>
        <dbReference type="EMBL" id="TGY43515.1"/>
    </source>
</evidence>
<dbReference type="CDD" id="cd04301">
    <property type="entry name" value="NAT_SF"/>
    <property type="match status" value="1"/>
</dbReference>
<sequence length="175" mass="19866">MLTIREEEIKDYNEVEKVVEESFKNAEFSDKDEHNLVRRLRNSNEFIKELSLIAEEENKILGHVLLTKALIKGESTSYETLALAPLAVLPEYQKSGIGKNLMNKAIERARELGYKSIVILGHENYYPKFGFEKASKYGVKAPFEVPDEAYMILELLPGGLNGVSGIVEYSKAFFE</sequence>
<protein>
    <submittedName>
        <fullName evidence="2">N-acetyltransferase</fullName>
    </submittedName>
</protein>
<dbReference type="PANTHER" id="PTHR43617">
    <property type="entry name" value="L-AMINO ACID N-ACETYLTRANSFERASE"/>
    <property type="match status" value="1"/>
</dbReference>
<proteinExistence type="predicted"/>
<dbReference type="GO" id="GO:0016747">
    <property type="term" value="F:acyltransferase activity, transferring groups other than amino-acyl groups"/>
    <property type="evidence" value="ECO:0007669"/>
    <property type="project" value="InterPro"/>
</dbReference>
<keyword evidence="3" id="KW-1185">Reference proteome</keyword>
<dbReference type="Pfam" id="PF00583">
    <property type="entry name" value="Acetyltransf_1"/>
    <property type="match status" value="1"/>
</dbReference>
<dbReference type="PANTHER" id="PTHR43617:SF2">
    <property type="entry name" value="UPF0039 PROTEIN SLL0451"/>
    <property type="match status" value="1"/>
</dbReference>
<organism evidence="2 3">
    <name type="scientific">Clostridium sartagoforme</name>
    <dbReference type="NCBI Taxonomy" id="84031"/>
    <lineage>
        <taxon>Bacteria</taxon>
        <taxon>Bacillati</taxon>
        <taxon>Bacillota</taxon>
        <taxon>Clostridia</taxon>
        <taxon>Eubacteriales</taxon>
        <taxon>Clostridiaceae</taxon>
        <taxon>Clostridium</taxon>
    </lineage>
</organism>
<dbReference type="Proteomes" id="UP000306888">
    <property type="component" value="Unassembled WGS sequence"/>
</dbReference>
<keyword evidence="2" id="KW-0808">Transferase</keyword>
<dbReference type="Gene3D" id="3.40.630.30">
    <property type="match status" value="1"/>
</dbReference>
<dbReference type="PROSITE" id="PS51186">
    <property type="entry name" value="GNAT"/>
    <property type="match status" value="1"/>
</dbReference>
<feature type="domain" description="N-acetyltransferase" evidence="1">
    <location>
        <begin position="2"/>
        <end position="156"/>
    </location>
</feature>
<dbReference type="SUPFAM" id="SSF55729">
    <property type="entry name" value="Acyl-CoA N-acyltransferases (Nat)"/>
    <property type="match status" value="1"/>
</dbReference>
<gene>
    <name evidence="2" type="ORF">E5347_01505</name>
</gene>
<name>A0A4S2DN64_9CLOT</name>